<keyword evidence="1" id="KW-1133">Transmembrane helix</keyword>
<comment type="caution">
    <text evidence="2">The sequence shown here is derived from an EMBL/GenBank/DDBJ whole genome shotgun (WGS) entry which is preliminary data.</text>
</comment>
<organism evidence="2 3">
    <name type="scientific">Prorocentrum cordatum</name>
    <dbReference type="NCBI Taxonomy" id="2364126"/>
    <lineage>
        <taxon>Eukaryota</taxon>
        <taxon>Sar</taxon>
        <taxon>Alveolata</taxon>
        <taxon>Dinophyceae</taxon>
        <taxon>Prorocentrales</taxon>
        <taxon>Prorocentraceae</taxon>
        <taxon>Prorocentrum</taxon>
    </lineage>
</organism>
<evidence type="ECO:0000313" key="2">
    <source>
        <dbReference type="EMBL" id="CAK0816025.1"/>
    </source>
</evidence>
<evidence type="ECO:0000256" key="1">
    <source>
        <dbReference type="SAM" id="Phobius"/>
    </source>
</evidence>
<feature type="transmembrane region" description="Helical" evidence="1">
    <location>
        <begin position="101"/>
        <end position="121"/>
    </location>
</feature>
<name>A0ABN9RD97_9DINO</name>
<accession>A0ABN9RD97</accession>
<evidence type="ECO:0008006" key="4">
    <source>
        <dbReference type="Google" id="ProtNLM"/>
    </source>
</evidence>
<sequence length="255" mass="26038">MSCCFGRCLQVLPAPETVSSSRHHDSLTEFRGASAGTLLQVSPRHPRGAAVFYQTPEVPAMTLGADSAAAGAPPGLDATVAGEPPPLAPEGAATDVNQGSWWLAAAWGLLALAGGGGALAAQLGSTGRARLAGLTVFGLVGFLATVRVVRQAWWLYCDQEATRAQMAALTAQMQQLALSGAMGMPGGGFPGGGPPDEVMPGWADVEPPPPGIPQVPGVTMTGPAAGPIGPPVSLLLKDYWIILCCWFCCILASKI</sequence>
<dbReference type="Proteomes" id="UP001189429">
    <property type="component" value="Unassembled WGS sequence"/>
</dbReference>
<gene>
    <name evidence="2" type="ORF">PCOR1329_LOCUS19113</name>
</gene>
<feature type="transmembrane region" description="Helical" evidence="1">
    <location>
        <begin position="133"/>
        <end position="156"/>
    </location>
</feature>
<evidence type="ECO:0000313" key="3">
    <source>
        <dbReference type="Proteomes" id="UP001189429"/>
    </source>
</evidence>
<dbReference type="EMBL" id="CAUYUJ010006070">
    <property type="protein sequence ID" value="CAK0816025.1"/>
    <property type="molecule type" value="Genomic_DNA"/>
</dbReference>
<proteinExistence type="predicted"/>
<reference evidence="2" key="1">
    <citation type="submission" date="2023-10" db="EMBL/GenBank/DDBJ databases">
        <authorList>
            <person name="Chen Y."/>
            <person name="Shah S."/>
            <person name="Dougan E. K."/>
            <person name="Thang M."/>
            <person name="Chan C."/>
        </authorList>
    </citation>
    <scope>NUCLEOTIDE SEQUENCE [LARGE SCALE GENOMIC DNA]</scope>
</reference>
<keyword evidence="1" id="KW-0812">Transmembrane</keyword>
<keyword evidence="3" id="KW-1185">Reference proteome</keyword>
<protein>
    <recommendedName>
        <fullName evidence="4">Transmembrane protein</fullName>
    </recommendedName>
</protein>
<keyword evidence="1" id="KW-0472">Membrane</keyword>